<evidence type="ECO:0000256" key="1">
    <source>
        <dbReference type="SAM" id="MobiDB-lite"/>
    </source>
</evidence>
<name>A0A446BVS0_9PEZI</name>
<keyword evidence="2" id="KW-0732">Signal</keyword>
<dbReference type="AlphaFoldDB" id="A0A446BVS0"/>
<feature type="signal peptide" evidence="2">
    <location>
        <begin position="1"/>
        <end position="17"/>
    </location>
</feature>
<dbReference type="Proteomes" id="UP000289323">
    <property type="component" value="Unassembled WGS sequence"/>
</dbReference>
<feature type="chain" id="PRO_5019087908" evidence="2">
    <location>
        <begin position="18"/>
        <end position="159"/>
    </location>
</feature>
<sequence>MKAFLFPLAILASSAAAQTSSACAADYIVEACLTSEKAKLAACRNTDYVCQCNEYQNMITCFNNCPNDPREKDVAGQRDIFCGYASQFASTTTPAAAKTSASTPAQTTGADQNASPTAAGGSTSTSSAGGPANTNSAADLVINAGGVLAAVAGAVAVVL</sequence>
<evidence type="ECO:0000256" key="2">
    <source>
        <dbReference type="SAM" id="SignalP"/>
    </source>
</evidence>
<gene>
    <name evidence="3" type="ORF">TT172_LOCUS9042</name>
</gene>
<organism evidence="3 4">
    <name type="scientific">Thermothielavioides terrestris</name>
    <dbReference type="NCBI Taxonomy" id="2587410"/>
    <lineage>
        <taxon>Eukaryota</taxon>
        <taxon>Fungi</taxon>
        <taxon>Dikarya</taxon>
        <taxon>Ascomycota</taxon>
        <taxon>Pezizomycotina</taxon>
        <taxon>Sordariomycetes</taxon>
        <taxon>Sordariomycetidae</taxon>
        <taxon>Sordariales</taxon>
        <taxon>Chaetomiaceae</taxon>
        <taxon>Thermothielavioides</taxon>
    </lineage>
</organism>
<feature type="region of interest" description="Disordered" evidence="1">
    <location>
        <begin position="96"/>
        <end position="132"/>
    </location>
</feature>
<evidence type="ECO:0000313" key="3">
    <source>
        <dbReference type="EMBL" id="SPQ26623.1"/>
    </source>
</evidence>
<proteinExistence type="predicted"/>
<dbReference type="EMBL" id="OUUZ01000018">
    <property type="protein sequence ID" value="SPQ26623.1"/>
    <property type="molecule type" value="Genomic_DNA"/>
</dbReference>
<reference evidence="3 4" key="1">
    <citation type="submission" date="2018-04" db="EMBL/GenBank/DDBJ databases">
        <authorList>
            <person name="Huttner S."/>
            <person name="Dainat J."/>
        </authorList>
    </citation>
    <scope>NUCLEOTIDE SEQUENCE [LARGE SCALE GENOMIC DNA]</scope>
</reference>
<accession>A0A446BVS0</accession>
<dbReference type="PROSITE" id="PS51257">
    <property type="entry name" value="PROKAR_LIPOPROTEIN"/>
    <property type="match status" value="1"/>
</dbReference>
<evidence type="ECO:0000313" key="4">
    <source>
        <dbReference type="Proteomes" id="UP000289323"/>
    </source>
</evidence>
<protein>
    <submittedName>
        <fullName evidence="3">31d59d96-334e-4193-aee6-93565205a32a</fullName>
    </submittedName>
</protein>